<sequence>MSAHCHVDCEDCTARGPACDDCIVTALLGTSPSGVAWDDTERAAVDVLSRSGLIRPLRLVPRPERPHPGPVRRAG</sequence>
<dbReference type="OrthoDB" id="4774211at2"/>
<reference evidence="1 2" key="1">
    <citation type="submission" date="2019-05" db="EMBL/GenBank/DDBJ databases">
        <title>Nakamurella sp. N5BH11, whole genome shotgun sequence.</title>
        <authorList>
            <person name="Tuo L."/>
        </authorList>
    </citation>
    <scope>NUCLEOTIDE SEQUENCE [LARGE SCALE GENOMIC DNA]</scope>
    <source>
        <strain evidence="1 2">N5BH11</strain>
    </source>
</reference>
<keyword evidence="2" id="KW-1185">Reference proteome</keyword>
<dbReference type="AlphaFoldDB" id="A0A4U6QJR2"/>
<organism evidence="1 2">
    <name type="scientific">Nakamurella flava</name>
    <dbReference type="NCBI Taxonomy" id="2576308"/>
    <lineage>
        <taxon>Bacteria</taxon>
        <taxon>Bacillati</taxon>
        <taxon>Actinomycetota</taxon>
        <taxon>Actinomycetes</taxon>
        <taxon>Nakamurellales</taxon>
        <taxon>Nakamurellaceae</taxon>
        <taxon>Nakamurella</taxon>
    </lineage>
</organism>
<evidence type="ECO:0000313" key="1">
    <source>
        <dbReference type="EMBL" id="TKV60459.1"/>
    </source>
</evidence>
<dbReference type="EMBL" id="SZZH01000001">
    <property type="protein sequence ID" value="TKV60459.1"/>
    <property type="molecule type" value="Genomic_DNA"/>
</dbReference>
<accession>A0A4U6QJR2</accession>
<dbReference type="Proteomes" id="UP000306985">
    <property type="component" value="Unassembled WGS sequence"/>
</dbReference>
<gene>
    <name evidence="1" type="ORF">FDO65_01750</name>
</gene>
<name>A0A4U6QJR2_9ACTN</name>
<evidence type="ECO:0000313" key="2">
    <source>
        <dbReference type="Proteomes" id="UP000306985"/>
    </source>
</evidence>
<protein>
    <submittedName>
        <fullName evidence="1">Uncharacterized protein</fullName>
    </submittedName>
</protein>
<proteinExistence type="predicted"/>
<comment type="caution">
    <text evidence="1">The sequence shown here is derived from an EMBL/GenBank/DDBJ whole genome shotgun (WGS) entry which is preliminary data.</text>
</comment>